<evidence type="ECO:0000256" key="1">
    <source>
        <dbReference type="SAM" id="MobiDB-lite"/>
    </source>
</evidence>
<name>A0A1J4JUT6_9EUKA</name>
<feature type="region of interest" description="Disordered" evidence="1">
    <location>
        <begin position="29"/>
        <end position="49"/>
    </location>
</feature>
<accession>A0A1J4JUT6</accession>
<evidence type="ECO:0000313" key="2">
    <source>
        <dbReference type="EMBL" id="OHT02474.1"/>
    </source>
</evidence>
<evidence type="ECO:0000313" key="3">
    <source>
        <dbReference type="Proteomes" id="UP000179807"/>
    </source>
</evidence>
<dbReference type="Proteomes" id="UP000179807">
    <property type="component" value="Unassembled WGS sequence"/>
</dbReference>
<dbReference type="EMBL" id="MLAK01000866">
    <property type="protein sequence ID" value="OHT02474.1"/>
    <property type="molecule type" value="Genomic_DNA"/>
</dbReference>
<dbReference type="AlphaFoldDB" id="A0A1J4JUT6"/>
<reference evidence="2" key="1">
    <citation type="submission" date="2016-10" db="EMBL/GenBank/DDBJ databases">
        <authorList>
            <person name="Benchimol M."/>
            <person name="Almeida L.G."/>
            <person name="Vasconcelos A.T."/>
            <person name="Perreira-Neves A."/>
            <person name="Rosa I.A."/>
            <person name="Tasca T."/>
            <person name="Bogo M.R."/>
            <person name="de Souza W."/>
        </authorList>
    </citation>
    <scope>NUCLEOTIDE SEQUENCE [LARGE SCALE GENOMIC DNA]</scope>
    <source>
        <strain evidence="2">K</strain>
    </source>
</reference>
<organism evidence="2 3">
    <name type="scientific">Tritrichomonas foetus</name>
    <dbReference type="NCBI Taxonomy" id="1144522"/>
    <lineage>
        <taxon>Eukaryota</taxon>
        <taxon>Metamonada</taxon>
        <taxon>Parabasalia</taxon>
        <taxon>Tritrichomonadida</taxon>
        <taxon>Tritrichomonadidae</taxon>
        <taxon>Tritrichomonas</taxon>
    </lineage>
</organism>
<gene>
    <name evidence="2" type="ORF">TRFO_30423</name>
</gene>
<dbReference type="VEuPathDB" id="TrichDB:TRFO_30423"/>
<feature type="compositionally biased region" description="Basic and acidic residues" evidence="1">
    <location>
        <begin position="29"/>
        <end position="38"/>
    </location>
</feature>
<comment type="caution">
    <text evidence="2">The sequence shown here is derived from an EMBL/GenBank/DDBJ whole genome shotgun (WGS) entry which is preliminary data.</text>
</comment>
<protein>
    <submittedName>
        <fullName evidence="2">Uncharacterized protein</fullName>
    </submittedName>
</protein>
<sequence>MYVNQMDELPFARRPLRRPIDTTQRERGVFDPSFHRPQNEQQGTPRKAQMGAYNPKEIQIKVRTIDGRRDISDRDRENIFFDSTKATSNLPAVKSPVGLERNTRHMHTPYSYQTKWISHAQKNTSLAPKEDNLWETSFLKTPAQDEDRIRKEREHSSRIATIHYFDKKVSDYYQQRDKQIQIADARHLHNYVHQRACYSDALEKRRRIEKIKYFE</sequence>
<proteinExistence type="predicted"/>
<dbReference type="RefSeq" id="XP_068355610.1">
    <property type="nucleotide sequence ID" value="XM_068507349.1"/>
</dbReference>
<keyword evidence="3" id="KW-1185">Reference proteome</keyword>
<dbReference type="GeneID" id="94842053"/>